<evidence type="ECO:0008006" key="3">
    <source>
        <dbReference type="Google" id="ProtNLM"/>
    </source>
</evidence>
<evidence type="ECO:0000313" key="1">
    <source>
        <dbReference type="EMBL" id="TQV74579.1"/>
    </source>
</evidence>
<keyword evidence="2" id="KW-1185">Reference proteome</keyword>
<dbReference type="AlphaFoldDB" id="A0A545TBJ5"/>
<comment type="caution">
    <text evidence="1">The sequence shown here is derived from an EMBL/GenBank/DDBJ whole genome shotgun (WGS) entry which is preliminary data.</text>
</comment>
<dbReference type="EMBL" id="VIKR01000002">
    <property type="protein sequence ID" value="TQV74579.1"/>
    <property type="molecule type" value="Genomic_DNA"/>
</dbReference>
<reference evidence="1 2" key="1">
    <citation type="submission" date="2019-06" db="EMBL/GenBank/DDBJ databases">
        <title>Draft genome of Aliikangiella marina GYP-15.</title>
        <authorList>
            <person name="Wang G."/>
        </authorList>
    </citation>
    <scope>NUCLEOTIDE SEQUENCE [LARGE SCALE GENOMIC DNA]</scope>
    <source>
        <strain evidence="1 2">GYP-15</strain>
    </source>
</reference>
<protein>
    <recommendedName>
        <fullName evidence="3">TIGR03016 family PEP-CTERM system-associated outer membrane protein</fullName>
    </recommendedName>
</protein>
<dbReference type="RefSeq" id="WP_142941194.1">
    <property type="nucleotide sequence ID" value="NZ_VIKR01000002.1"/>
</dbReference>
<gene>
    <name evidence="1" type="ORF">FLL45_06345</name>
</gene>
<organism evidence="1 2">
    <name type="scientific">Aliikangiella marina</name>
    <dbReference type="NCBI Taxonomy" id="1712262"/>
    <lineage>
        <taxon>Bacteria</taxon>
        <taxon>Pseudomonadati</taxon>
        <taxon>Pseudomonadota</taxon>
        <taxon>Gammaproteobacteria</taxon>
        <taxon>Oceanospirillales</taxon>
        <taxon>Pleioneaceae</taxon>
        <taxon>Aliikangiella</taxon>
    </lineage>
</organism>
<accession>A0A545TBJ5</accession>
<dbReference type="Proteomes" id="UP000317839">
    <property type="component" value="Unassembled WGS sequence"/>
</dbReference>
<name>A0A545TBJ5_9GAMM</name>
<evidence type="ECO:0000313" key="2">
    <source>
        <dbReference type="Proteomes" id="UP000317839"/>
    </source>
</evidence>
<sequence length="429" mass="49362">MVSTSLRAAQYNYSIITQVEDSNNISGQLDGEEGEAYSLGLNFGLDSFQLREWDIDLAGQVSSVEYSDDTLQNEELYDFQSSVLYKPLQSKFTLLTLLNYGQVPINRFSTQEVNNVRDERVAVMRPRYYFSLSPTDRINLEYTYFDYYLEETEQVIFGQNSSNATQSFLVNYEKQVNPTSALSLNLRTAITEYEESEQSAIDYDRDDIFLRWVMRDATNQIQLDLGQSEIVDDNNQELNQDLQVLTLTRQINVKNNIELAYSNSFNNQLDTNQNANTVNVNQQNAFARVQIVEEYSIGFTHDDALFDFTLSFSDAEIEQFQSDDVERRKLGSIGIDYSLNRLFNNGSRSSIRLNYIKSESEFDTNFTSIAANEIENYSVTFNYAFSSNFQISLQHATRNSIQLNVDSTTSEIDTESIFLNFIYSDRGRL</sequence>
<dbReference type="OrthoDB" id="6196545at2"/>
<proteinExistence type="predicted"/>